<evidence type="ECO:0000313" key="10">
    <source>
        <dbReference type="EMBL" id="MBE1424875.1"/>
    </source>
</evidence>
<dbReference type="InterPro" id="IPR011701">
    <property type="entry name" value="MFS"/>
</dbReference>
<feature type="transmembrane region" description="Helical" evidence="8">
    <location>
        <begin position="363"/>
        <end position="381"/>
    </location>
</feature>
<dbReference type="Pfam" id="PF07690">
    <property type="entry name" value="MFS_1"/>
    <property type="match status" value="1"/>
</dbReference>
<keyword evidence="11" id="KW-1185">Reference proteome</keyword>
<evidence type="ECO:0000256" key="2">
    <source>
        <dbReference type="ARBA" id="ARBA00006236"/>
    </source>
</evidence>
<dbReference type="NCBIfam" id="TIGR00710">
    <property type="entry name" value="efflux_Bcr_CflA"/>
    <property type="match status" value="1"/>
</dbReference>
<comment type="similarity">
    <text evidence="2">Belongs to the major facilitator superfamily. Bcr/CmlA family.</text>
</comment>
<evidence type="ECO:0000256" key="1">
    <source>
        <dbReference type="ARBA" id="ARBA00004651"/>
    </source>
</evidence>
<feature type="transmembrane region" description="Helical" evidence="8">
    <location>
        <begin position="163"/>
        <end position="184"/>
    </location>
</feature>
<evidence type="ECO:0000256" key="6">
    <source>
        <dbReference type="ARBA" id="ARBA00022989"/>
    </source>
</evidence>
<feature type="transmembrane region" description="Helical" evidence="8">
    <location>
        <begin position="215"/>
        <end position="241"/>
    </location>
</feature>
<keyword evidence="3" id="KW-0813">Transport</keyword>
<keyword evidence="4" id="KW-1003">Cell membrane</keyword>
<dbReference type="PANTHER" id="PTHR42718:SF9">
    <property type="entry name" value="MAJOR FACILITATOR SUPERFAMILY MULTIDRUG TRANSPORTER MFSC"/>
    <property type="match status" value="1"/>
</dbReference>
<sequence length="390" mass="42100">MTIPAPLKIRALLILALLAAFPPLSTDMYLPALPTMVETWQTTEAVINLTLVGFFISFSLALLFYGPLSDRYGRKPVLLGGISLYVLSCLVCAQAQSPTALIVGRILQGMGAASAATLSLAMTKDYFVGAERERALAHMAVIVSLAPMLAPVLGGIMLTFADWSVIFLAQMVLGVVAICGVWRLKEPAPATTRTLAQVMGGYLRLMCNLRFMTQCTLIALGMTPLFCFIGGSSFIFVTYFGLSEQEYSYFFAFNSAALMLGFWICGRLLKRMPGFRIILLGYAGILISSAALALCSGLGPWGMALPMAFLTLSLGMSRPPSSNFLLEQVKQDAGSAASLIMFTYFVGGATAMWFIALPWDNKILTLALVGMATSALVLVLLPRLERTKQE</sequence>
<gene>
    <name evidence="10" type="ORF">H4684_001514</name>
</gene>
<keyword evidence="6 8" id="KW-1133">Transmembrane helix</keyword>
<dbReference type="PANTHER" id="PTHR42718">
    <property type="entry name" value="MAJOR FACILITATOR SUPERFAMILY MULTIDRUG TRANSPORTER MFSC"/>
    <property type="match status" value="1"/>
</dbReference>
<evidence type="ECO:0000256" key="3">
    <source>
        <dbReference type="ARBA" id="ARBA00022448"/>
    </source>
</evidence>
<keyword evidence="7 8" id="KW-0472">Membrane</keyword>
<feature type="transmembrane region" description="Helical" evidence="8">
    <location>
        <begin position="45"/>
        <end position="65"/>
    </location>
</feature>
<evidence type="ECO:0000256" key="8">
    <source>
        <dbReference type="SAM" id="Phobius"/>
    </source>
</evidence>
<protein>
    <submittedName>
        <fullName evidence="10">DHA1 family bicyclomycin/chloramphenicol resistance-like MFS transporter</fullName>
    </submittedName>
</protein>
<dbReference type="Gene3D" id="1.20.1720.10">
    <property type="entry name" value="Multidrug resistance protein D"/>
    <property type="match status" value="1"/>
</dbReference>
<evidence type="ECO:0000259" key="9">
    <source>
        <dbReference type="PROSITE" id="PS50850"/>
    </source>
</evidence>
<feature type="transmembrane region" description="Helical" evidence="8">
    <location>
        <begin position="277"/>
        <end position="294"/>
    </location>
</feature>
<feature type="transmembrane region" description="Helical" evidence="8">
    <location>
        <begin position="336"/>
        <end position="357"/>
    </location>
</feature>
<proteinExistence type="inferred from homology"/>
<dbReference type="Proteomes" id="UP000639010">
    <property type="component" value="Unassembled WGS sequence"/>
</dbReference>
<comment type="caution">
    <text evidence="10">The sequence shown here is derived from an EMBL/GenBank/DDBJ whole genome shotgun (WGS) entry which is preliminary data.</text>
</comment>
<dbReference type="RefSeq" id="WP_192623337.1">
    <property type="nucleotide sequence ID" value="NZ_JADBGG010000009.1"/>
</dbReference>
<evidence type="ECO:0000256" key="5">
    <source>
        <dbReference type="ARBA" id="ARBA00022692"/>
    </source>
</evidence>
<evidence type="ECO:0000256" key="4">
    <source>
        <dbReference type="ARBA" id="ARBA00022475"/>
    </source>
</evidence>
<evidence type="ECO:0000313" key="11">
    <source>
        <dbReference type="Proteomes" id="UP000639010"/>
    </source>
</evidence>
<feature type="domain" description="Major facilitator superfamily (MFS) profile" evidence="9">
    <location>
        <begin position="11"/>
        <end position="385"/>
    </location>
</feature>
<reference evidence="10 11" key="1">
    <citation type="submission" date="2020-10" db="EMBL/GenBank/DDBJ databases">
        <title>Genomic Encyclopedia of Type Strains, Phase IV (KMG-IV): sequencing the most valuable type-strain genomes for metagenomic binning, comparative biology and taxonomic classification.</title>
        <authorList>
            <person name="Goeker M."/>
        </authorList>
    </citation>
    <scope>NUCLEOTIDE SEQUENCE [LARGE SCALE GENOMIC DNA]</scope>
    <source>
        <strain evidence="10 11">DSM 4194</strain>
    </source>
</reference>
<evidence type="ECO:0000256" key="7">
    <source>
        <dbReference type="ARBA" id="ARBA00023136"/>
    </source>
</evidence>
<feature type="transmembrane region" description="Helical" evidence="8">
    <location>
        <begin position="135"/>
        <end position="157"/>
    </location>
</feature>
<keyword evidence="5 8" id="KW-0812">Transmembrane</keyword>
<dbReference type="InterPro" id="IPR036259">
    <property type="entry name" value="MFS_trans_sf"/>
</dbReference>
<dbReference type="InterPro" id="IPR020846">
    <property type="entry name" value="MFS_dom"/>
</dbReference>
<dbReference type="SUPFAM" id="SSF103473">
    <property type="entry name" value="MFS general substrate transporter"/>
    <property type="match status" value="1"/>
</dbReference>
<dbReference type="PROSITE" id="PS50850">
    <property type="entry name" value="MFS"/>
    <property type="match status" value="1"/>
</dbReference>
<dbReference type="EMBL" id="JADBGG010000009">
    <property type="protein sequence ID" value="MBE1424875.1"/>
    <property type="molecule type" value="Genomic_DNA"/>
</dbReference>
<dbReference type="CDD" id="cd17320">
    <property type="entry name" value="MFS_MdfA_MDR_like"/>
    <property type="match status" value="1"/>
</dbReference>
<dbReference type="InterPro" id="IPR004812">
    <property type="entry name" value="Efflux_drug-R_Bcr/CmlA"/>
</dbReference>
<feature type="transmembrane region" description="Helical" evidence="8">
    <location>
        <begin position="102"/>
        <end position="123"/>
    </location>
</feature>
<organism evidence="10 11">
    <name type="scientific">Desulfomicrobium macestii</name>
    <dbReference type="NCBI Taxonomy" id="90731"/>
    <lineage>
        <taxon>Bacteria</taxon>
        <taxon>Pseudomonadati</taxon>
        <taxon>Thermodesulfobacteriota</taxon>
        <taxon>Desulfovibrionia</taxon>
        <taxon>Desulfovibrionales</taxon>
        <taxon>Desulfomicrobiaceae</taxon>
        <taxon>Desulfomicrobium</taxon>
    </lineage>
</organism>
<comment type="subcellular location">
    <subcellularLocation>
        <location evidence="1">Cell membrane</location>
        <topology evidence="1">Multi-pass membrane protein</topology>
    </subcellularLocation>
</comment>
<feature type="transmembrane region" description="Helical" evidence="8">
    <location>
        <begin position="77"/>
        <end position="96"/>
    </location>
</feature>
<feature type="transmembrane region" description="Helical" evidence="8">
    <location>
        <begin position="247"/>
        <end position="265"/>
    </location>
</feature>
<name>A0ABR9H2C9_9BACT</name>
<accession>A0ABR9H2C9</accession>